<dbReference type="Pfam" id="PF10513">
    <property type="entry name" value="EPL1"/>
    <property type="match status" value="1"/>
</dbReference>
<dbReference type="GO" id="GO:0005634">
    <property type="term" value="C:nucleus"/>
    <property type="evidence" value="ECO:0007669"/>
    <property type="project" value="UniProtKB-SubCell"/>
</dbReference>
<dbReference type="InterPro" id="IPR019542">
    <property type="entry name" value="Enhancer_polycomb-like_N"/>
</dbReference>
<feature type="compositionally biased region" description="Low complexity" evidence="7">
    <location>
        <begin position="43"/>
        <end position="56"/>
    </location>
</feature>
<keyword evidence="5 6" id="KW-0539">Nucleus</keyword>
<feature type="compositionally biased region" description="Basic and acidic residues" evidence="7">
    <location>
        <begin position="9"/>
        <end position="18"/>
    </location>
</feature>
<feature type="compositionally biased region" description="Basic and acidic residues" evidence="7">
    <location>
        <begin position="622"/>
        <end position="636"/>
    </location>
</feature>
<keyword evidence="4 6" id="KW-0804">Transcription</keyword>
<dbReference type="PANTHER" id="PTHR14898">
    <property type="entry name" value="ENHANCER OF POLYCOMB"/>
    <property type="match status" value="1"/>
</dbReference>
<name>A0AAN8Z781_9MAGN</name>
<feature type="compositionally biased region" description="Polar residues" evidence="7">
    <location>
        <begin position="279"/>
        <end position="288"/>
    </location>
</feature>
<feature type="region of interest" description="Disordered" evidence="7">
    <location>
        <begin position="1209"/>
        <end position="1263"/>
    </location>
</feature>
<feature type="compositionally biased region" description="Basic residues" evidence="7">
    <location>
        <begin position="1244"/>
        <end position="1253"/>
    </location>
</feature>
<evidence type="ECO:0000256" key="3">
    <source>
        <dbReference type="ARBA" id="ARBA00023015"/>
    </source>
</evidence>
<dbReference type="SMART" id="SM00333">
    <property type="entry name" value="TUDOR"/>
    <property type="match status" value="1"/>
</dbReference>
<dbReference type="GO" id="GO:0035267">
    <property type="term" value="C:NuA4 histone acetyltransferase complex"/>
    <property type="evidence" value="ECO:0007669"/>
    <property type="project" value="InterPro"/>
</dbReference>
<feature type="compositionally biased region" description="Basic and acidic residues" evidence="7">
    <location>
        <begin position="268"/>
        <end position="277"/>
    </location>
</feature>
<dbReference type="InterPro" id="IPR024943">
    <property type="entry name" value="Enhancer_polycomb"/>
</dbReference>
<evidence type="ECO:0000313" key="9">
    <source>
        <dbReference type="EMBL" id="KAK6927437.1"/>
    </source>
</evidence>
<evidence type="ECO:0000256" key="2">
    <source>
        <dbReference type="ARBA" id="ARBA00008035"/>
    </source>
</evidence>
<keyword evidence="3 6" id="KW-0805">Transcription regulation</keyword>
<proteinExistence type="inferred from homology"/>
<dbReference type="Proteomes" id="UP001370490">
    <property type="component" value="Unassembled WGS sequence"/>
</dbReference>
<feature type="compositionally biased region" description="Basic and acidic residues" evidence="7">
    <location>
        <begin position="291"/>
        <end position="316"/>
    </location>
</feature>
<feature type="region of interest" description="Disordered" evidence="7">
    <location>
        <begin position="405"/>
        <end position="467"/>
    </location>
</feature>
<reference evidence="9 10" key="1">
    <citation type="submission" date="2023-12" db="EMBL/GenBank/DDBJ databases">
        <title>A high-quality genome assembly for Dillenia turbinata (Dilleniales).</title>
        <authorList>
            <person name="Chanderbali A."/>
        </authorList>
    </citation>
    <scope>NUCLEOTIDE SEQUENCE [LARGE SCALE GENOMIC DNA]</scope>
    <source>
        <strain evidence="9">LSX21</strain>
        <tissue evidence="9">Leaf</tissue>
    </source>
</reference>
<dbReference type="CDD" id="cd20404">
    <property type="entry name" value="Tudor_Agenet_AtEML-like"/>
    <property type="match status" value="1"/>
</dbReference>
<feature type="compositionally biased region" description="Low complexity" evidence="7">
    <location>
        <begin position="1183"/>
        <end position="1192"/>
    </location>
</feature>
<comment type="similarity">
    <text evidence="2 6">Belongs to the enhancer of polycomb family.</text>
</comment>
<feature type="region of interest" description="Disordered" evidence="7">
    <location>
        <begin position="1170"/>
        <end position="1192"/>
    </location>
</feature>
<feature type="compositionally biased region" description="Gly residues" evidence="7">
    <location>
        <begin position="57"/>
        <end position="66"/>
    </location>
</feature>
<dbReference type="GO" id="GO:0006357">
    <property type="term" value="P:regulation of transcription by RNA polymerase II"/>
    <property type="evidence" value="ECO:0007669"/>
    <property type="project" value="InterPro"/>
</dbReference>
<dbReference type="EMBL" id="JBAMMX010000014">
    <property type="protein sequence ID" value="KAK6927437.1"/>
    <property type="molecule type" value="Genomic_DNA"/>
</dbReference>
<feature type="region of interest" description="Disordered" evidence="7">
    <location>
        <begin position="1102"/>
        <end position="1128"/>
    </location>
</feature>
<dbReference type="Gene3D" id="2.30.30.140">
    <property type="match status" value="1"/>
</dbReference>
<feature type="compositionally biased region" description="Polar residues" evidence="7">
    <location>
        <begin position="609"/>
        <end position="619"/>
    </location>
</feature>
<feature type="compositionally biased region" description="Basic residues" evidence="7">
    <location>
        <begin position="345"/>
        <end position="355"/>
    </location>
</feature>
<feature type="region of interest" description="Disordered" evidence="7">
    <location>
        <begin position="599"/>
        <end position="636"/>
    </location>
</feature>
<evidence type="ECO:0000313" key="10">
    <source>
        <dbReference type="Proteomes" id="UP001370490"/>
    </source>
</evidence>
<feature type="compositionally biased region" description="Polar residues" evidence="7">
    <location>
        <begin position="407"/>
        <end position="423"/>
    </location>
</feature>
<comment type="caution">
    <text evidence="9">The sequence shown here is derived from an EMBL/GenBank/DDBJ whole genome shotgun (WGS) entry which is preliminary data.</text>
</comment>
<feature type="domain" description="Tudor" evidence="8">
    <location>
        <begin position="484"/>
        <end position="542"/>
    </location>
</feature>
<feature type="compositionally biased region" description="Basic residues" evidence="7">
    <location>
        <begin position="457"/>
        <end position="467"/>
    </location>
</feature>
<evidence type="ECO:0000256" key="1">
    <source>
        <dbReference type="ARBA" id="ARBA00004123"/>
    </source>
</evidence>
<evidence type="ECO:0000256" key="4">
    <source>
        <dbReference type="ARBA" id="ARBA00023163"/>
    </source>
</evidence>
<feature type="region of interest" description="Disordered" evidence="7">
    <location>
        <begin position="208"/>
        <end position="368"/>
    </location>
</feature>
<feature type="compositionally biased region" description="Polar residues" evidence="7">
    <location>
        <begin position="120"/>
        <end position="132"/>
    </location>
</feature>
<protein>
    <recommendedName>
        <fullName evidence="6">Enhancer of polycomb-like protein</fullName>
    </recommendedName>
</protein>
<organism evidence="9 10">
    <name type="scientific">Dillenia turbinata</name>
    <dbReference type="NCBI Taxonomy" id="194707"/>
    <lineage>
        <taxon>Eukaryota</taxon>
        <taxon>Viridiplantae</taxon>
        <taxon>Streptophyta</taxon>
        <taxon>Embryophyta</taxon>
        <taxon>Tracheophyta</taxon>
        <taxon>Spermatophyta</taxon>
        <taxon>Magnoliopsida</taxon>
        <taxon>eudicotyledons</taxon>
        <taxon>Gunneridae</taxon>
        <taxon>Pentapetalae</taxon>
        <taxon>Dilleniales</taxon>
        <taxon>Dilleniaceae</taxon>
        <taxon>Dillenia</taxon>
    </lineage>
</organism>
<sequence length="1780" mass="199816">MENSVENSDVGKKSRSLDIHSLYVEKSQSGDEDKCKNLIIKRNSSSSNGNGVSENGVGSGEHGMGQGKSKKRKSVKSLSNFESAGKKSRKSLSEINGGGKGGSGMCSDSVDASRGALGLSPNSNGNGASLTSIPLKLNDNVIQIPKRKRGFVGKRKFDARLGSEQMRLSNSPPSSCKVSSLSQIDKLTADFGSRDVLPKVIGKKLGDSLKADVSSKVVSSHCDKEEGSPSAEPRVKSEKLADNSKRNVSGDTASVRRVKKDGGPSAEPEVKAKKLVDDLNSSSLSKTISAYHDKEEGVPSADPKVKSKKLGDDLKADVSIQTISSDHVKEEGGPSVQHNGELSFRKPHRSRKRKKDMGSRSQATEEVKEFSLNKSVKINDDLLEEDEENLEQNAARMLSSRFDPSCTGFTSNQTSASPSSNGLSLLMPNRRNSVSSGSKNRLGSKSGSSDAADRILRPRKQHRVKGVSRKRRHFYELSSKDLDPLWVLNRKIKVFWPLDQSWYFGLVDNYDPETKLHHVKYDDRDEEWIDLEEERFKLLLLPSEVPGRGEKKKSAAVKKVAEKRKEDITINDDSYVGSYMDSEPIISWLARSARRVKSSSVHPTKKQKLSSISPDSVSLGTADEHRDLGRSPLKRDKNCLSHNSALAASSMDAGRSEETVSGSTSYLHAREFPLVYFRRRKRGQRSYHASESKFTSWIASGSDSYSVLADERYWFLEGYKNFTGGKLLSSVDKAGTLSTSEIKYKLCFPVDILLSFRYAEKDFQIFQTLLLLHHGAMMSMWPMVYLEMLFVDNTVGLRFLLFEGCLKQAIAFVFQVLAVFHQPDRQAESVEQQLPVTSIRFRFSCTEDLRRRLVFAFYNFFDGKSTRLSYLNSKLGRHCLLSKKLPLSECTYDNITALETGIYQLPRSLVQAGPSSSQGFWKRSRLGMLPFGISREATYMHMNEASCSSDQNHGRFPPFSLSFTAAPTSFLGLHLKLLMERSVTCISFGDCNSLSLIENPDTFVKSVADDCPNDPSEIVTENSSGTFFRSTPRSRWLSHTESENGAVAAYRDGQFKNSRDKESADLKIVQTSNGLHEYDNNKLQSSNHSPQLHCQMESQNRVLTSHVSHHEDNSSPGKLDGGNSSRMNGLSVEIPAYSQVEKPIDRRIHSSQLSSGLAWTVDGGIIRSPNPTAPRSMWHRNRSISGSPSSGYPSHLWSDGKVDFVRDGFGAGPKKPRTQVSYTFPNGGLEVGPQPKSSSPRGFPCKRIRRSSNKRATDSPRNSQRNLELLSCDANVLITLADRGYRQCGARVTLELFDHNEWRLTVKLSGTTTYSYKAHQFLQPGTTNRYTHVMMWKGGKDWILEFPDRSQWTLFKELHEECYNRNIRAASIKNIPIPGVRLVEECDDNGIEVPFVCSSPKYFRQVETDVDMAMDPTRVLYDMDSDDERWLQSRAEKISEELFEKTMDMFEKVSYAQQQDHFTPEEINELMDGAEPMEVIKMIHEHWQHKRQQKGMPLVRQLQPPLWEKYQQQLKEWELAMSKSNTSFSNGCQGKGLPIERPPMFAFCLKPRGLEVPNKGSKQRSQRRFLSVGHSNHFLGDLDSFHSFGRRSNGFAFGDEKVIYSGYNNEYSDASPLLQPSPRIFSPRDTGSAGYFSLNSDGFERNHHPKLYRSKSKKIMSVMSPNDRQMMAISYNQRMMSKRNGVQRSNMGLPEWSSPRHYMAEGSQRHNFEQLDSSELDEFRLRDASGAAQHARNMAKLKREKAQRLLYRADLAIHKAAVALMTAEAIKAAEELNLKG</sequence>
<feature type="compositionally biased region" description="Basic and acidic residues" evidence="7">
    <location>
        <begin position="221"/>
        <end position="245"/>
    </location>
</feature>
<feature type="compositionally biased region" description="Polar residues" evidence="7">
    <location>
        <begin position="430"/>
        <end position="449"/>
    </location>
</feature>
<dbReference type="InterPro" id="IPR002999">
    <property type="entry name" value="Tudor"/>
</dbReference>
<evidence type="ECO:0000256" key="6">
    <source>
        <dbReference type="RuleBase" id="RU361124"/>
    </source>
</evidence>
<evidence type="ECO:0000256" key="7">
    <source>
        <dbReference type="SAM" id="MobiDB-lite"/>
    </source>
</evidence>
<evidence type="ECO:0000259" key="8">
    <source>
        <dbReference type="SMART" id="SM00333"/>
    </source>
</evidence>
<evidence type="ECO:0000256" key="5">
    <source>
        <dbReference type="ARBA" id="ARBA00023242"/>
    </source>
</evidence>
<feature type="region of interest" description="Disordered" evidence="7">
    <location>
        <begin position="1"/>
        <end position="132"/>
    </location>
</feature>
<gene>
    <name evidence="9" type="ORF">RJ641_006028</name>
</gene>
<keyword evidence="10" id="KW-1185">Reference proteome</keyword>
<comment type="subcellular location">
    <subcellularLocation>
        <location evidence="1 6">Nucleus</location>
    </subcellularLocation>
</comment>
<feature type="compositionally biased region" description="Basic residues" evidence="7">
    <location>
        <begin position="599"/>
        <end position="608"/>
    </location>
</feature>
<accession>A0AAN8Z781</accession>